<gene>
    <name evidence="3" type="ORF">M8231_02910</name>
</gene>
<dbReference type="CDD" id="cd00093">
    <property type="entry name" value="HTH_XRE"/>
    <property type="match status" value="1"/>
</dbReference>
<keyword evidence="4" id="KW-1185">Reference proteome</keyword>
<organism evidence="3 4">
    <name type="scientific">Brevundimonas albigilva</name>
    <dbReference type="NCBI Taxonomy" id="1312364"/>
    <lineage>
        <taxon>Bacteria</taxon>
        <taxon>Pseudomonadati</taxon>
        <taxon>Pseudomonadota</taxon>
        <taxon>Alphaproteobacteria</taxon>
        <taxon>Caulobacterales</taxon>
        <taxon>Caulobacteraceae</taxon>
        <taxon>Brevundimonas</taxon>
    </lineage>
</organism>
<keyword evidence="1" id="KW-0238">DNA-binding</keyword>
<feature type="domain" description="HTH cro/C1-type" evidence="2">
    <location>
        <begin position="11"/>
        <end position="65"/>
    </location>
</feature>
<dbReference type="Proteomes" id="UP001055429">
    <property type="component" value="Chromosome"/>
</dbReference>
<dbReference type="InterPro" id="IPR050807">
    <property type="entry name" value="TransReg_Diox_bact_type"/>
</dbReference>
<reference evidence="3" key="1">
    <citation type="submission" date="2022-05" db="EMBL/GenBank/DDBJ databases">
        <title>Brevundimonas albigilva TT17 genome sequence.</title>
        <authorList>
            <person name="Lee K."/>
            <person name="Son H."/>
        </authorList>
    </citation>
    <scope>NUCLEOTIDE SEQUENCE</scope>
    <source>
        <strain evidence="3">TT17</strain>
    </source>
</reference>
<dbReference type="EMBL" id="CP097649">
    <property type="protein sequence ID" value="URI15956.1"/>
    <property type="molecule type" value="Genomic_DNA"/>
</dbReference>
<dbReference type="PROSITE" id="PS50943">
    <property type="entry name" value="HTH_CROC1"/>
    <property type="match status" value="1"/>
</dbReference>
<dbReference type="InterPro" id="IPR010982">
    <property type="entry name" value="Lambda_DNA-bd_dom_sf"/>
</dbReference>
<dbReference type="PANTHER" id="PTHR46797">
    <property type="entry name" value="HTH-TYPE TRANSCRIPTIONAL REGULATOR"/>
    <property type="match status" value="1"/>
</dbReference>
<dbReference type="RefSeq" id="WP_250202211.1">
    <property type="nucleotide sequence ID" value="NZ_CP097649.1"/>
</dbReference>
<dbReference type="SMART" id="SM00530">
    <property type="entry name" value="HTH_XRE"/>
    <property type="match status" value="1"/>
</dbReference>
<evidence type="ECO:0000259" key="2">
    <source>
        <dbReference type="PROSITE" id="PS50943"/>
    </source>
</evidence>
<dbReference type="InterPro" id="IPR001387">
    <property type="entry name" value="Cro/C1-type_HTH"/>
</dbReference>
<evidence type="ECO:0000256" key="1">
    <source>
        <dbReference type="ARBA" id="ARBA00023125"/>
    </source>
</evidence>
<dbReference type="Pfam" id="PF01381">
    <property type="entry name" value="HTH_3"/>
    <property type="match status" value="1"/>
</dbReference>
<name>A0ABY4SM07_9CAUL</name>
<protein>
    <submittedName>
        <fullName evidence="3">Helix-turn-helix domain-containing protein</fullName>
    </submittedName>
</protein>
<proteinExistence type="predicted"/>
<evidence type="ECO:0000313" key="3">
    <source>
        <dbReference type="EMBL" id="URI15956.1"/>
    </source>
</evidence>
<accession>A0ABY4SM07</accession>
<dbReference type="Gene3D" id="1.10.260.40">
    <property type="entry name" value="lambda repressor-like DNA-binding domains"/>
    <property type="match status" value="1"/>
</dbReference>
<sequence>MNGRALVAWNLRRLRTERGVSQERLAADAGVDRAYVSELEREQGNASVDMLDKLASVLGVTVGQFLAEIPAGASEITPLPAGRKPVRRGAGRS</sequence>
<dbReference type="PANTHER" id="PTHR46797:SF1">
    <property type="entry name" value="METHYLPHOSPHONATE SYNTHASE"/>
    <property type="match status" value="1"/>
</dbReference>
<evidence type="ECO:0000313" key="4">
    <source>
        <dbReference type="Proteomes" id="UP001055429"/>
    </source>
</evidence>
<dbReference type="SUPFAM" id="SSF47413">
    <property type="entry name" value="lambda repressor-like DNA-binding domains"/>
    <property type="match status" value="1"/>
</dbReference>